<evidence type="ECO:0000256" key="2">
    <source>
        <dbReference type="ARBA" id="ARBA00023127"/>
    </source>
</evidence>
<dbReference type="SUPFAM" id="SSF47954">
    <property type="entry name" value="Cyclin-like"/>
    <property type="match status" value="1"/>
</dbReference>
<dbReference type="InterPro" id="IPR039361">
    <property type="entry name" value="Cyclin"/>
</dbReference>
<dbReference type="STRING" id="407821.A0A087TLC2"/>
<dbReference type="PIRSF" id="PIRSF001771">
    <property type="entry name" value="Cyclin_A_B_D_E"/>
    <property type="match status" value="1"/>
</dbReference>
<dbReference type="InterPro" id="IPR048258">
    <property type="entry name" value="Cyclins_cyclin-box"/>
</dbReference>
<feature type="compositionally biased region" description="Basic and acidic residues" evidence="4">
    <location>
        <begin position="23"/>
        <end position="38"/>
    </location>
</feature>
<dbReference type="InterPro" id="IPR006671">
    <property type="entry name" value="Cyclin_N"/>
</dbReference>
<name>A0A087TLC2_STEMI</name>
<sequence length="243" mass="27277">MESSVKRITKLSEESNKCVTVKDGSKRSADHLPEAGDKKRILGDITNKAIISKAKPSNKKVGRCGKLDSQYSNTSSYKSEKSVTRDASPEVELPVTKVEDGDDSSIFVSALECLPNESSIEKESEVSVCETLPPEVEDFDKSCLTDPYSEPRYAADIFKYYREREKMFPVTKYLDKQAELSKAMRAILIDWMVEVQESFELNHETLYLAVKLVDRYLMSQTVPKIQLQLVGATAIFVAAKLDV</sequence>
<gene>
    <name evidence="6" type="ORF">X975_09974</name>
</gene>
<dbReference type="InterPro" id="IPR036915">
    <property type="entry name" value="Cyclin-like_sf"/>
</dbReference>
<proteinExistence type="predicted"/>
<evidence type="ECO:0000259" key="5">
    <source>
        <dbReference type="Pfam" id="PF00134"/>
    </source>
</evidence>
<feature type="non-terminal residue" evidence="6">
    <location>
        <position position="243"/>
    </location>
</feature>
<dbReference type="AlphaFoldDB" id="A0A087TLC2"/>
<organism evidence="6 7">
    <name type="scientific">Stegodyphus mimosarum</name>
    <name type="common">African social velvet spider</name>
    <dbReference type="NCBI Taxonomy" id="407821"/>
    <lineage>
        <taxon>Eukaryota</taxon>
        <taxon>Metazoa</taxon>
        <taxon>Ecdysozoa</taxon>
        <taxon>Arthropoda</taxon>
        <taxon>Chelicerata</taxon>
        <taxon>Arachnida</taxon>
        <taxon>Araneae</taxon>
        <taxon>Araneomorphae</taxon>
        <taxon>Entelegynae</taxon>
        <taxon>Eresoidea</taxon>
        <taxon>Eresidae</taxon>
        <taxon>Stegodyphus</taxon>
    </lineage>
</organism>
<keyword evidence="7" id="KW-1185">Reference proteome</keyword>
<protein>
    <submittedName>
        <fullName evidence="6">G2/mitotic-specific cyclin-B3</fullName>
    </submittedName>
</protein>
<dbReference type="GO" id="GO:0051301">
    <property type="term" value="P:cell division"/>
    <property type="evidence" value="ECO:0007669"/>
    <property type="project" value="UniProtKB-KW"/>
</dbReference>
<reference evidence="6 7" key="1">
    <citation type="submission" date="2013-11" db="EMBL/GenBank/DDBJ databases">
        <title>Genome sequencing of Stegodyphus mimosarum.</title>
        <authorList>
            <person name="Bechsgaard J."/>
        </authorList>
    </citation>
    <scope>NUCLEOTIDE SEQUENCE [LARGE SCALE GENOMIC DNA]</scope>
</reference>
<dbReference type="GO" id="GO:0016538">
    <property type="term" value="F:cyclin-dependent protein serine/threonine kinase regulator activity"/>
    <property type="evidence" value="ECO:0007669"/>
    <property type="project" value="InterPro"/>
</dbReference>
<dbReference type="FunFam" id="1.10.472.10:FF:000001">
    <property type="entry name" value="G2/mitotic-specific cyclin"/>
    <property type="match status" value="1"/>
</dbReference>
<dbReference type="GO" id="GO:0044772">
    <property type="term" value="P:mitotic cell cycle phase transition"/>
    <property type="evidence" value="ECO:0007669"/>
    <property type="project" value="InterPro"/>
</dbReference>
<evidence type="ECO:0000256" key="1">
    <source>
        <dbReference type="ARBA" id="ARBA00022618"/>
    </source>
</evidence>
<feature type="domain" description="Cyclin N-terminal" evidence="5">
    <location>
        <begin position="156"/>
        <end position="241"/>
    </location>
</feature>
<keyword evidence="2" id="KW-0195">Cyclin</keyword>
<dbReference type="Gene3D" id="1.10.472.10">
    <property type="entry name" value="Cyclin-like"/>
    <property type="match status" value="2"/>
</dbReference>
<dbReference type="InterPro" id="IPR046965">
    <property type="entry name" value="Cyclin_A/B-like"/>
</dbReference>
<evidence type="ECO:0000256" key="3">
    <source>
        <dbReference type="ARBA" id="ARBA00023306"/>
    </source>
</evidence>
<dbReference type="Proteomes" id="UP000054359">
    <property type="component" value="Unassembled WGS sequence"/>
</dbReference>
<dbReference type="PROSITE" id="PS00292">
    <property type="entry name" value="CYCLINS"/>
    <property type="match status" value="1"/>
</dbReference>
<feature type="compositionally biased region" description="Basic and acidic residues" evidence="4">
    <location>
        <begin position="78"/>
        <end position="88"/>
    </location>
</feature>
<keyword evidence="3" id="KW-0131">Cell cycle</keyword>
<keyword evidence="1" id="KW-0132">Cell division</keyword>
<dbReference type="OrthoDB" id="5590282at2759"/>
<dbReference type="Pfam" id="PF00134">
    <property type="entry name" value="Cyclin_N"/>
    <property type="match status" value="1"/>
</dbReference>
<accession>A0A087TLC2</accession>
<feature type="region of interest" description="Disordered" evidence="4">
    <location>
        <begin position="56"/>
        <end position="88"/>
    </location>
</feature>
<evidence type="ECO:0000256" key="4">
    <source>
        <dbReference type="SAM" id="MobiDB-lite"/>
    </source>
</evidence>
<dbReference type="EMBL" id="KK115747">
    <property type="protein sequence ID" value="KFM65911.1"/>
    <property type="molecule type" value="Genomic_DNA"/>
</dbReference>
<evidence type="ECO:0000313" key="7">
    <source>
        <dbReference type="Proteomes" id="UP000054359"/>
    </source>
</evidence>
<feature type="region of interest" description="Disordered" evidence="4">
    <location>
        <begin position="19"/>
        <end position="38"/>
    </location>
</feature>
<dbReference type="PANTHER" id="PTHR10177">
    <property type="entry name" value="CYCLINS"/>
    <property type="match status" value="1"/>
</dbReference>
<evidence type="ECO:0000313" key="6">
    <source>
        <dbReference type="EMBL" id="KFM65911.1"/>
    </source>
</evidence>